<dbReference type="AlphaFoldDB" id="A0AAV2FAA8"/>
<evidence type="ECO:0000313" key="3">
    <source>
        <dbReference type="Proteomes" id="UP001497516"/>
    </source>
</evidence>
<evidence type="ECO:0000256" key="1">
    <source>
        <dbReference type="SAM" id="MobiDB-lite"/>
    </source>
</evidence>
<dbReference type="EMBL" id="OZ034819">
    <property type="protein sequence ID" value="CAL1395160.1"/>
    <property type="molecule type" value="Genomic_DNA"/>
</dbReference>
<feature type="compositionally biased region" description="Low complexity" evidence="1">
    <location>
        <begin position="32"/>
        <end position="72"/>
    </location>
</feature>
<reference evidence="2 3" key="1">
    <citation type="submission" date="2024-04" db="EMBL/GenBank/DDBJ databases">
        <authorList>
            <person name="Fracassetti M."/>
        </authorList>
    </citation>
    <scope>NUCLEOTIDE SEQUENCE [LARGE SCALE GENOMIC DNA]</scope>
</reference>
<feature type="region of interest" description="Disordered" evidence="1">
    <location>
        <begin position="28"/>
        <end position="80"/>
    </location>
</feature>
<accession>A0AAV2FAA8</accession>
<sequence>MDISAALLLLSLVTAYLLWFTFISRSLRGPVSGRSSAASRASSKTASASTTGSPTTSAPAAAHTIPASARFRSSPRSRGS</sequence>
<keyword evidence="3" id="KW-1185">Reference proteome</keyword>
<proteinExistence type="predicted"/>
<dbReference type="Proteomes" id="UP001497516">
    <property type="component" value="Chromosome 6"/>
</dbReference>
<gene>
    <name evidence="2" type="ORF">LTRI10_LOCUS35613</name>
</gene>
<name>A0AAV2FAA8_9ROSI</name>
<protein>
    <submittedName>
        <fullName evidence="2">Uncharacterized protein</fullName>
    </submittedName>
</protein>
<organism evidence="2 3">
    <name type="scientific">Linum trigynum</name>
    <dbReference type="NCBI Taxonomy" id="586398"/>
    <lineage>
        <taxon>Eukaryota</taxon>
        <taxon>Viridiplantae</taxon>
        <taxon>Streptophyta</taxon>
        <taxon>Embryophyta</taxon>
        <taxon>Tracheophyta</taxon>
        <taxon>Spermatophyta</taxon>
        <taxon>Magnoliopsida</taxon>
        <taxon>eudicotyledons</taxon>
        <taxon>Gunneridae</taxon>
        <taxon>Pentapetalae</taxon>
        <taxon>rosids</taxon>
        <taxon>fabids</taxon>
        <taxon>Malpighiales</taxon>
        <taxon>Linaceae</taxon>
        <taxon>Linum</taxon>
    </lineage>
</organism>
<evidence type="ECO:0000313" key="2">
    <source>
        <dbReference type="EMBL" id="CAL1395160.1"/>
    </source>
</evidence>